<organism evidence="4 5">
    <name type="scientific">Durusdinium trenchii</name>
    <dbReference type="NCBI Taxonomy" id="1381693"/>
    <lineage>
        <taxon>Eukaryota</taxon>
        <taxon>Sar</taxon>
        <taxon>Alveolata</taxon>
        <taxon>Dinophyceae</taxon>
        <taxon>Suessiales</taxon>
        <taxon>Symbiodiniaceae</taxon>
        <taxon>Durusdinium</taxon>
    </lineage>
</organism>
<dbReference type="InterPro" id="IPR002110">
    <property type="entry name" value="Ankyrin_rpt"/>
</dbReference>
<dbReference type="PROSITE" id="PS50088">
    <property type="entry name" value="ANK_REPEAT"/>
    <property type="match status" value="5"/>
</dbReference>
<dbReference type="InterPro" id="IPR036770">
    <property type="entry name" value="Ankyrin_rpt-contain_sf"/>
</dbReference>
<dbReference type="SUPFAM" id="SSF48403">
    <property type="entry name" value="Ankyrin repeat"/>
    <property type="match status" value="1"/>
</dbReference>
<reference evidence="4 5" key="1">
    <citation type="submission" date="2024-02" db="EMBL/GenBank/DDBJ databases">
        <authorList>
            <person name="Chen Y."/>
            <person name="Shah S."/>
            <person name="Dougan E. K."/>
            <person name="Thang M."/>
            <person name="Chan C."/>
        </authorList>
    </citation>
    <scope>NUCLEOTIDE SEQUENCE [LARGE SCALE GENOMIC DNA]</scope>
</reference>
<evidence type="ECO:0000256" key="2">
    <source>
        <dbReference type="ARBA" id="ARBA00023043"/>
    </source>
</evidence>
<evidence type="ECO:0000313" key="5">
    <source>
        <dbReference type="Proteomes" id="UP001642484"/>
    </source>
</evidence>
<evidence type="ECO:0000313" key="4">
    <source>
        <dbReference type="EMBL" id="CAK9090720.1"/>
    </source>
</evidence>
<evidence type="ECO:0000256" key="1">
    <source>
        <dbReference type="ARBA" id="ARBA00022737"/>
    </source>
</evidence>
<name>A0ABP0QR33_9DINO</name>
<sequence length="478" mass="51638">MFSRGQNSQSAAAAAAFDEILTLARDNDAAGILRLLEMGAPVGYANRVGQTALHIATMWGSIEAAKVLLVAKADPNAANRLRGSTPLHAAALGRGPVDRRVECVKLILKDKGDPNKADLGGDRPLDLCSDEAVRVALGALPLILHKAVAERKLEHVKEAIAQIKNGVVELDLDATNSNGESALHHACAWPEGLQALLDARCAVNVENHARRSPLHLATLTGDLRTVRLLLAAQADVHVKDVDLDRDPRYNVSSQEETPDQHRTALHYAALQSNFILAKLLVEARAAINVGDGKQMTPLHLCVQALEEHDLEVASGVRVEGLQSRPEWNGCYGSIIGPSATGSEYRVERWPVLIDGKEEGVMLKGENLSTVHLDTIDLLLKARADVNLGNLHWGEGRTLLHEVAHRGNLSLTQKVLAAKADLQRQDKQGFSALHLAARQRRSEVLRLLVESKADLTLQSAAGICATKHVSAHVTFALIR</sequence>
<feature type="repeat" description="ANK" evidence="3">
    <location>
        <begin position="48"/>
        <end position="80"/>
    </location>
</feature>
<feature type="repeat" description="ANK" evidence="3">
    <location>
        <begin position="260"/>
        <end position="292"/>
    </location>
</feature>
<dbReference type="PROSITE" id="PS50297">
    <property type="entry name" value="ANK_REP_REGION"/>
    <property type="match status" value="4"/>
</dbReference>
<dbReference type="SMART" id="SM00248">
    <property type="entry name" value="ANK"/>
    <property type="match status" value="8"/>
</dbReference>
<feature type="repeat" description="ANK" evidence="3">
    <location>
        <begin position="209"/>
        <end position="241"/>
    </location>
</feature>
<dbReference type="EMBL" id="CAXAMN010024884">
    <property type="protein sequence ID" value="CAK9090720.1"/>
    <property type="molecule type" value="Genomic_DNA"/>
</dbReference>
<feature type="repeat" description="ANK" evidence="3">
    <location>
        <begin position="394"/>
        <end position="426"/>
    </location>
</feature>
<dbReference type="PANTHER" id="PTHR24126">
    <property type="entry name" value="ANKYRIN REPEAT, PH AND SEC7 DOMAIN CONTAINING PROTEIN SECG-RELATED"/>
    <property type="match status" value="1"/>
</dbReference>
<feature type="repeat" description="ANK" evidence="3">
    <location>
        <begin position="427"/>
        <end position="459"/>
    </location>
</feature>
<dbReference type="PANTHER" id="PTHR24126:SF14">
    <property type="entry name" value="ANK_REP_REGION DOMAIN-CONTAINING PROTEIN"/>
    <property type="match status" value="1"/>
</dbReference>
<dbReference type="Gene3D" id="1.25.40.20">
    <property type="entry name" value="Ankyrin repeat-containing domain"/>
    <property type="match status" value="4"/>
</dbReference>
<evidence type="ECO:0000256" key="3">
    <source>
        <dbReference type="PROSITE-ProRule" id="PRU00023"/>
    </source>
</evidence>
<keyword evidence="1" id="KW-0677">Repeat</keyword>
<proteinExistence type="predicted"/>
<dbReference type="Pfam" id="PF12796">
    <property type="entry name" value="Ank_2"/>
    <property type="match status" value="3"/>
</dbReference>
<accession>A0ABP0QR33</accession>
<dbReference type="Proteomes" id="UP001642484">
    <property type="component" value="Unassembled WGS sequence"/>
</dbReference>
<dbReference type="Pfam" id="PF00023">
    <property type="entry name" value="Ank"/>
    <property type="match status" value="1"/>
</dbReference>
<protein>
    <submittedName>
        <fullName evidence="4">Uncharacterized protein</fullName>
    </submittedName>
</protein>
<keyword evidence="2 3" id="KW-0040">ANK repeat</keyword>
<gene>
    <name evidence="4" type="ORF">CCMP2556_LOCUS43567</name>
</gene>
<comment type="caution">
    <text evidence="4">The sequence shown here is derived from an EMBL/GenBank/DDBJ whole genome shotgun (WGS) entry which is preliminary data.</text>
</comment>
<keyword evidence="5" id="KW-1185">Reference proteome</keyword>